<dbReference type="CDD" id="cd11642">
    <property type="entry name" value="SUMT"/>
    <property type="match status" value="1"/>
</dbReference>
<dbReference type="InterPro" id="IPR003043">
    <property type="entry name" value="Uropor_MeTrfase_CS"/>
</dbReference>
<dbReference type="NCBIfam" id="TIGR01469">
    <property type="entry name" value="cobA_cysG_Cterm"/>
    <property type="match status" value="1"/>
</dbReference>
<dbReference type="Pfam" id="PF13241">
    <property type="entry name" value="NAD_binding_7"/>
    <property type="match status" value="1"/>
</dbReference>
<dbReference type="GO" id="GO:0004851">
    <property type="term" value="F:uroporphyrin-III C-methyltransferase activity"/>
    <property type="evidence" value="ECO:0007669"/>
    <property type="project" value="InterPro"/>
</dbReference>
<accession>A0A4R2GTW9</accession>
<keyword evidence="10" id="KW-0627">Porphyrin biosynthesis</keyword>
<reference evidence="17 18" key="1">
    <citation type="submission" date="2019-03" db="EMBL/GenBank/DDBJ databases">
        <title>Genomic Encyclopedia of Type Strains, Phase IV (KMG-IV): sequencing the most valuable type-strain genomes for metagenomic binning, comparative biology and taxonomic classification.</title>
        <authorList>
            <person name="Goeker M."/>
        </authorList>
    </citation>
    <scope>NUCLEOTIDE SEQUENCE [LARGE SCALE GENOMIC DNA]</scope>
    <source>
        <strain evidence="17 18">DSM 22958</strain>
    </source>
</reference>
<dbReference type="RefSeq" id="WP_132005342.1">
    <property type="nucleotide sequence ID" value="NZ_JBHUNN010000002.1"/>
</dbReference>
<dbReference type="GO" id="GO:0043115">
    <property type="term" value="F:precorrin-2 dehydrogenase activity"/>
    <property type="evidence" value="ECO:0007669"/>
    <property type="project" value="UniProtKB-EC"/>
</dbReference>
<keyword evidence="4 15" id="KW-0489">Methyltransferase</keyword>
<dbReference type="PROSITE" id="PS00839">
    <property type="entry name" value="SUMT_1"/>
    <property type="match status" value="1"/>
</dbReference>
<evidence type="ECO:0000256" key="4">
    <source>
        <dbReference type="ARBA" id="ARBA00022603"/>
    </source>
</evidence>
<keyword evidence="3" id="KW-0169">Cobalamin biosynthesis</keyword>
<keyword evidence="7" id="KW-0560">Oxidoreductase</keyword>
<dbReference type="GO" id="GO:0019354">
    <property type="term" value="P:siroheme biosynthetic process"/>
    <property type="evidence" value="ECO:0007669"/>
    <property type="project" value="UniProtKB-UniPathway"/>
</dbReference>
<sequence>MAPLASLPLFFKPSGRRVVLAGASEGAGWKAELLAATGARLEIYAPDDAALPGGMQQLAREHPDRVILHRRNWRADDLTGAMLAVGDFDGEDEARRFASAARAAGAPVNCVDRPALCDFQFGSIVNRSPLVVGISTDGAAPVFGQAVRARIETLLPETFRRWADAARRWRTEVQERRWPFRTRRRFWERFTAQAFTAPEQEPDERLRDALLADAEASGQAAAQGMVNLVGAGPGDPELLTLRAVRLLQSADVILYDDLIAPGTLDFARREARLIHVGKRGHKPSCTQEDINAQLVSLAGEGLQVVRLKGGDPMIFGRAGEEITALEAAGVPCAVTPGVTAASGAAAGMATSLTHRNAARRLQFITAHARNGALPEDLDWRALADPAATTVVYMGLATLEALVTRLLAAGLDPQTPAALVARATLPDQTIVHAPVAELAHRVRVTDIAGPALVIIGHAVALGPKTTA</sequence>
<comment type="pathway">
    <text evidence="12">Porphyrin-containing compound metabolism; siroheme biosynthesis; precorrin-2 from uroporphyrinogen III: step 1/1.</text>
</comment>
<dbReference type="NCBIfam" id="NF007922">
    <property type="entry name" value="PRK10637.1"/>
    <property type="match status" value="1"/>
</dbReference>
<dbReference type="NCBIfam" id="NF004790">
    <property type="entry name" value="PRK06136.1"/>
    <property type="match status" value="1"/>
</dbReference>
<keyword evidence="9" id="KW-0456">Lyase</keyword>
<dbReference type="PROSITE" id="PS00840">
    <property type="entry name" value="SUMT_2"/>
    <property type="match status" value="1"/>
</dbReference>
<evidence type="ECO:0000256" key="3">
    <source>
        <dbReference type="ARBA" id="ARBA00022573"/>
    </source>
</evidence>
<evidence type="ECO:0000256" key="13">
    <source>
        <dbReference type="ARBA" id="ARBA00047561"/>
    </source>
</evidence>
<evidence type="ECO:0000313" key="18">
    <source>
        <dbReference type="Proteomes" id="UP000294881"/>
    </source>
</evidence>
<feature type="domain" description="Tetrapyrrole methylase" evidence="16">
    <location>
        <begin position="225"/>
        <end position="438"/>
    </location>
</feature>
<keyword evidence="18" id="KW-1185">Reference proteome</keyword>
<dbReference type="Gene3D" id="3.30.950.10">
    <property type="entry name" value="Methyltransferase, Cobalt-precorrin-4 Transmethylase, Domain 2"/>
    <property type="match status" value="1"/>
</dbReference>
<dbReference type="PIRSF" id="PIRSF036426">
    <property type="entry name" value="Sirohaem_synth"/>
    <property type="match status" value="1"/>
</dbReference>
<dbReference type="InterPro" id="IPR014777">
    <property type="entry name" value="4pyrrole_Mease_sub1"/>
</dbReference>
<evidence type="ECO:0000256" key="12">
    <source>
        <dbReference type="ARBA" id="ARBA00025705"/>
    </source>
</evidence>
<dbReference type="UniPathway" id="UPA00262">
    <property type="reaction ID" value="UER00211"/>
</dbReference>
<dbReference type="Proteomes" id="UP000294881">
    <property type="component" value="Unassembled WGS sequence"/>
</dbReference>
<evidence type="ECO:0000256" key="15">
    <source>
        <dbReference type="RuleBase" id="RU003960"/>
    </source>
</evidence>
<dbReference type="AlphaFoldDB" id="A0A4R2GTW9"/>
<dbReference type="PANTHER" id="PTHR45790:SF3">
    <property type="entry name" value="S-ADENOSYL-L-METHIONINE-DEPENDENT UROPORPHYRINOGEN III METHYLTRANSFERASE, CHLOROPLASTIC"/>
    <property type="match status" value="1"/>
</dbReference>
<dbReference type="InterPro" id="IPR006367">
    <property type="entry name" value="Sirohaem_synthase_N"/>
</dbReference>
<comment type="caution">
    <text evidence="17">The sequence shown here is derived from an EMBL/GenBank/DDBJ whole genome shotgun (WGS) entry which is preliminary data.</text>
</comment>
<protein>
    <submittedName>
        <fullName evidence="17">Uroporphyrin-III C-methyltransferase/precorrin-2 dehydrogenase/sirohydrochlorin ferrochelatase</fullName>
    </submittedName>
</protein>
<evidence type="ECO:0000256" key="14">
    <source>
        <dbReference type="PIRSR" id="PIRSR036426-1"/>
    </source>
</evidence>
<dbReference type="SUPFAM" id="SSF53790">
    <property type="entry name" value="Tetrapyrrole methylase"/>
    <property type="match status" value="1"/>
</dbReference>
<keyword evidence="8" id="KW-0520">NAD</keyword>
<evidence type="ECO:0000256" key="10">
    <source>
        <dbReference type="ARBA" id="ARBA00023244"/>
    </source>
</evidence>
<dbReference type="InterPro" id="IPR012409">
    <property type="entry name" value="Sirohaem_synth"/>
</dbReference>
<dbReference type="Gene3D" id="3.30.160.110">
    <property type="entry name" value="Siroheme synthase, domain 2"/>
    <property type="match status" value="1"/>
</dbReference>
<dbReference type="OrthoDB" id="9815856at2"/>
<dbReference type="InterPro" id="IPR014776">
    <property type="entry name" value="4pyrrole_Mease_sub2"/>
</dbReference>
<comment type="catalytic activity">
    <reaction evidence="13">
        <text>precorrin-2 + NAD(+) = sirohydrochlorin + NADH + 2 H(+)</text>
        <dbReference type="Rhea" id="RHEA:15613"/>
        <dbReference type="ChEBI" id="CHEBI:15378"/>
        <dbReference type="ChEBI" id="CHEBI:57540"/>
        <dbReference type="ChEBI" id="CHEBI:57945"/>
        <dbReference type="ChEBI" id="CHEBI:58351"/>
        <dbReference type="ChEBI" id="CHEBI:58827"/>
        <dbReference type="EC" id="1.3.1.76"/>
    </reaction>
</comment>
<comment type="pathway">
    <text evidence="1">Porphyrin-containing compound metabolism; siroheme biosynthesis; sirohydrochlorin from precorrin-2: step 1/1.</text>
</comment>
<dbReference type="GO" id="GO:0032259">
    <property type="term" value="P:methylation"/>
    <property type="evidence" value="ECO:0007669"/>
    <property type="project" value="UniProtKB-KW"/>
</dbReference>
<evidence type="ECO:0000256" key="9">
    <source>
        <dbReference type="ARBA" id="ARBA00023239"/>
    </source>
</evidence>
<dbReference type="PANTHER" id="PTHR45790">
    <property type="entry name" value="SIROHEME SYNTHASE-RELATED"/>
    <property type="match status" value="1"/>
</dbReference>
<keyword evidence="11" id="KW-0511">Multifunctional enzyme</keyword>
<dbReference type="Pfam" id="PF00590">
    <property type="entry name" value="TP_methylase"/>
    <property type="match status" value="1"/>
</dbReference>
<feature type="active site" description="Proton donor" evidence="14">
    <location>
        <position position="278"/>
    </location>
</feature>
<dbReference type="InterPro" id="IPR050161">
    <property type="entry name" value="Siro_Cobalamin_biosynth"/>
</dbReference>
<evidence type="ECO:0000259" key="16">
    <source>
        <dbReference type="Pfam" id="PF00590"/>
    </source>
</evidence>
<dbReference type="GO" id="GO:0051266">
    <property type="term" value="F:sirohydrochlorin ferrochelatase activity"/>
    <property type="evidence" value="ECO:0007669"/>
    <property type="project" value="InterPro"/>
</dbReference>
<dbReference type="InterPro" id="IPR000878">
    <property type="entry name" value="4pyrrol_Mease"/>
</dbReference>
<dbReference type="NCBIfam" id="TIGR01470">
    <property type="entry name" value="cysG_Nterm"/>
    <property type="match status" value="1"/>
</dbReference>
<evidence type="ECO:0000256" key="7">
    <source>
        <dbReference type="ARBA" id="ARBA00023002"/>
    </source>
</evidence>
<dbReference type="InterPro" id="IPR036291">
    <property type="entry name" value="NAD(P)-bd_dom_sf"/>
</dbReference>
<comment type="similarity">
    <text evidence="2 15">Belongs to the precorrin methyltransferase family.</text>
</comment>
<dbReference type="FunFam" id="3.40.1010.10:FF:000001">
    <property type="entry name" value="Siroheme synthase"/>
    <property type="match status" value="1"/>
</dbReference>
<dbReference type="SUPFAM" id="SSF75615">
    <property type="entry name" value="Siroheme synthase middle domains-like"/>
    <property type="match status" value="1"/>
</dbReference>
<dbReference type="EMBL" id="SLWL01000004">
    <property type="protein sequence ID" value="TCO14090.1"/>
    <property type="molecule type" value="Genomic_DNA"/>
</dbReference>
<name>A0A4R2GTW9_9HYPH</name>
<keyword evidence="5 15" id="KW-0808">Transferase</keyword>
<dbReference type="GO" id="GO:0009236">
    <property type="term" value="P:cobalamin biosynthetic process"/>
    <property type="evidence" value="ECO:0007669"/>
    <property type="project" value="UniProtKB-KW"/>
</dbReference>
<evidence type="ECO:0000256" key="1">
    <source>
        <dbReference type="ARBA" id="ARBA00005010"/>
    </source>
</evidence>
<dbReference type="Gene3D" id="3.40.50.720">
    <property type="entry name" value="NAD(P)-binding Rossmann-like Domain"/>
    <property type="match status" value="1"/>
</dbReference>
<evidence type="ECO:0000256" key="6">
    <source>
        <dbReference type="ARBA" id="ARBA00022691"/>
    </source>
</evidence>
<dbReference type="SUPFAM" id="SSF51735">
    <property type="entry name" value="NAD(P)-binding Rossmann-fold domains"/>
    <property type="match status" value="1"/>
</dbReference>
<proteinExistence type="inferred from homology"/>
<dbReference type="GO" id="GO:0051287">
    <property type="term" value="F:NAD binding"/>
    <property type="evidence" value="ECO:0007669"/>
    <property type="project" value="InterPro"/>
</dbReference>
<keyword evidence="6" id="KW-0949">S-adenosyl-L-methionine</keyword>
<organism evidence="17 18">
    <name type="scientific">Camelimonas lactis</name>
    <dbReference type="NCBI Taxonomy" id="659006"/>
    <lineage>
        <taxon>Bacteria</taxon>
        <taxon>Pseudomonadati</taxon>
        <taxon>Pseudomonadota</taxon>
        <taxon>Alphaproteobacteria</taxon>
        <taxon>Hyphomicrobiales</taxon>
        <taxon>Chelatococcaceae</taxon>
        <taxon>Camelimonas</taxon>
    </lineage>
</organism>
<feature type="active site" description="Proton acceptor" evidence="14">
    <location>
        <position position="256"/>
    </location>
</feature>
<dbReference type="Gene3D" id="3.40.1010.10">
    <property type="entry name" value="Cobalt-precorrin-4 Transmethylase, Domain 1"/>
    <property type="match status" value="1"/>
</dbReference>
<evidence type="ECO:0000256" key="5">
    <source>
        <dbReference type="ARBA" id="ARBA00022679"/>
    </source>
</evidence>
<dbReference type="InterPro" id="IPR006366">
    <property type="entry name" value="CobA/CysG_C"/>
</dbReference>
<gene>
    <name evidence="17" type="ORF">EV666_10441</name>
</gene>
<evidence type="ECO:0000256" key="11">
    <source>
        <dbReference type="ARBA" id="ARBA00023268"/>
    </source>
</evidence>
<evidence type="ECO:0000256" key="8">
    <source>
        <dbReference type="ARBA" id="ARBA00023027"/>
    </source>
</evidence>
<evidence type="ECO:0000256" key="2">
    <source>
        <dbReference type="ARBA" id="ARBA00005879"/>
    </source>
</evidence>
<evidence type="ECO:0000313" key="17">
    <source>
        <dbReference type="EMBL" id="TCO14090.1"/>
    </source>
</evidence>
<dbReference type="InterPro" id="IPR035996">
    <property type="entry name" value="4pyrrol_Methylase_sf"/>
</dbReference>